<evidence type="ECO:0000313" key="1">
    <source>
        <dbReference type="Proteomes" id="UP000887565"/>
    </source>
</evidence>
<dbReference type="Proteomes" id="UP000887565">
    <property type="component" value="Unplaced"/>
</dbReference>
<accession>A0A915K7C4</accession>
<organism evidence="1 2">
    <name type="scientific">Romanomermis culicivorax</name>
    <name type="common">Nematode worm</name>
    <dbReference type="NCBI Taxonomy" id="13658"/>
    <lineage>
        <taxon>Eukaryota</taxon>
        <taxon>Metazoa</taxon>
        <taxon>Ecdysozoa</taxon>
        <taxon>Nematoda</taxon>
        <taxon>Enoplea</taxon>
        <taxon>Dorylaimia</taxon>
        <taxon>Mermithida</taxon>
        <taxon>Mermithoidea</taxon>
        <taxon>Mermithidae</taxon>
        <taxon>Romanomermis</taxon>
    </lineage>
</organism>
<reference evidence="2" key="1">
    <citation type="submission" date="2022-11" db="UniProtKB">
        <authorList>
            <consortium name="WormBaseParasite"/>
        </authorList>
    </citation>
    <scope>IDENTIFICATION</scope>
</reference>
<name>A0A915K7C4_ROMCU</name>
<dbReference type="AlphaFoldDB" id="A0A915K7C4"/>
<evidence type="ECO:0000313" key="2">
    <source>
        <dbReference type="WBParaSite" id="nRc.2.0.1.t34601-RA"/>
    </source>
</evidence>
<dbReference type="WBParaSite" id="nRc.2.0.1.t34601-RA">
    <property type="protein sequence ID" value="nRc.2.0.1.t34601-RA"/>
    <property type="gene ID" value="nRc.2.0.1.g34601"/>
</dbReference>
<sequence length="105" mass="12287">MSQKEYKPEYERLKAEKETALVEHQAKQLERIKIDVVEDEKEKRRILGSAYEKAHNDINADRFHIGGAELEDEEDEQQIAYDADYDDPEGKAFEELVKNKMEAKS</sequence>
<keyword evidence="1" id="KW-1185">Reference proteome</keyword>
<protein>
    <submittedName>
        <fullName evidence="2">Uncharacterized protein</fullName>
    </submittedName>
</protein>
<proteinExistence type="predicted"/>